<sequence length="142" mass="16747">EVRTSNISKNTWQMLQQWHLQFFIRPVIDIMLNTTHIDPLTFDQMFKSKTNLPSYVRLQPDAYIIYLNNSLITQEICNSTIGIITNVNPTDQFVRIVFSVRGSIVNIEIYKNTYYFEINENNCHHIQFSLQNCFALTVHKTQ</sequence>
<accession>A0ABN7XF73</accession>
<evidence type="ECO:0000313" key="1">
    <source>
        <dbReference type="EMBL" id="CAG8853491.1"/>
    </source>
</evidence>
<reference evidence="1 2" key="1">
    <citation type="submission" date="2021-06" db="EMBL/GenBank/DDBJ databases">
        <authorList>
            <person name="Kallberg Y."/>
            <person name="Tangrot J."/>
            <person name="Rosling A."/>
        </authorList>
    </citation>
    <scope>NUCLEOTIDE SEQUENCE [LARGE SCALE GENOMIC DNA]</scope>
    <source>
        <strain evidence="1 2">120-4 pot B 10/14</strain>
    </source>
</reference>
<protein>
    <submittedName>
        <fullName evidence="1">46222_t:CDS:1</fullName>
    </submittedName>
</protein>
<feature type="non-terminal residue" evidence="1">
    <location>
        <position position="142"/>
    </location>
</feature>
<proteinExistence type="predicted"/>
<dbReference type="Proteomes" id="UP000789901">
    <property type="component" value="Unassembled WGS sequence"/>
</dbReference>
<organism evidence="1 2">
    <name type="scientific">Gigaspora margarita</name>
    <dbReference type="NCBI Taxonomy" id="4874"/>
    <lineage>
        <taxon>Eukaryota</taxon>
        <taxon>Fungi</taxon>
        <taxon>Fungi incertae sedis</taxon>
        <taxon>Mucoromycota</taxon>
        <taxon>Glomeromycotina</taxon>
        <taxon>Glomeromycetes</taxon>
        <taxon>Diversisporales</taxon>
        <taxon>Gigasporaceae</taxon>
        <taxon>Gigaspora</taxon>
    </lineage>
</organism>
<gene>
    <name evidence="1" type="ORF">GMARGA_LOCUS42312</name>
</gene>
<name>A0ABN7XF73_GIGMA</name>
<dbReference type="EMBL" id="CAJVQB010124936">
    <property type="protein sequence ID" value="CAG8853491.1"/>
    <property type="molecule type" value="Genomic_DNA"/>
</dbReference>
<feature type="non-terminal residue" evidence="1">
    <location>
        <position position="1"/>
    </location>
</feature>
<keyword evidence="2" id="KW-1185">Reference proteome</keyword>
<evidence type="ECO:0000313" key="2">
    <source>
        <dbReference type="Proteomes" id="UP000789901"/>
    </source>
</evidence>
<comment type="caution">
    <text evidence="1">The sequence shown here is derived from an EMBL/GenBank/DDBJ whole genome shotgun (WGS) entry which is preliminary data.</text>
</comment>